<evidence type="ECO:0000256" key="4">
    <source>
        <dbReference type="ARBA" id="ARBA00023274"/>
    </source>
</evidence>
<evidence type="ECO:0000256" key="2">
    <source>
        <dbReference type="ARBA" id="ARBA00008889"/>
    </source>
</evidence>
<name>A0ABP9RIN3_9ACTN</name>
<dbReference type="InterPro" id="IPR047865">
    <property type="entry name" value="Ribosomal_uL10_bac_type"/>
</dbReference>
<evidence type="ECO:0000256" key="1">
    <source>
        <dbReference type="ARBA" id="ARBA00002633"/>
    </source>
</evidence>
<feature type="compositionally biased region" description="Low complexity" evidence="8">
    <location>
        <begin position="178"/>
        <end position="198"/>
    </location>
</feature>
<accession>A0ABP9RIN3</accession>
<proteinExistence type="inferred from homology"/>
<reference evidence="10" key="1">
    <citation type="journal article" date="2019" name="Int. J. Syst. Evol. Microbiol.">
        <title>The Global Catalogue of Microorganisms (GCM) 10K type strain sequencing project: providing services to taxonomists for standard genome sequencing and annotation.</title>
        <authorList>
            <consortium name="The Broad Institute Genomics Platform"/>
            <consortium name="The Broad Institute Genome Sequencing Center for Infectious Disease"/>
            <person name="Wu L."/>
            <person name="Ma J."/>
        </authorList>
    </citation>
    <scope>NUCLEOTIDE SEQUENCE [LARGE SCALE GENOMIC DNA]</scope>
    <source>
        <strain evidence="10">JCM 18304</strain>
    </source>
</reference>
<evidence type="ECO:0000256" key="5">
    <source>
        <dbReference type="ARBA" id="ARBA00026025"/>
    </source>
</evidence>
<sequence length="198" mass="20214">MADKIRAEKAGAVAELSESFRSSSATVLTEYRGLTVAQLTELRRSLGAQTKYEVAKNTLAKRAATDAGITGLESLFAGPTALAFVSGDPVEAAKGLRDFAKTHPLLIIKGGVFEGKAISAAEVGKIADLESREVILAKLAGAMKANLSKAAGLFQAPLAKAARTVAALQDKIEKEGGSASAEPAATAEASATTAPESA</sequence>
<dbReference type="Gene3D" id="6.10.250.290">
    <property type="match status" value="1"/>
</dbReference>
<dbReference type="Gene3D" id="3.30.70.1730">
    <property type="match status" value="1"/>
</dbReference>
<evidence type="ECO:0000313" key="10">
    <source>
        <dbReference type="Proteomes" id="UP001501570"/>
    </source>
</evidence>
<feature type="region of interest" description="Disordered" evidence="8">
    <location>
        <begin position="172"/>
        <end position="198"/>
    </location>
</feature>
<dbReference type="Proteomes" id="UP001501570">
    <property type="component" value="Unassembled WGS sequence"/>
</dbReference>
<comment type="subunit">
    <text evidence="5 7">Part of the ribosomal stalk of the 50S ribosomal subunit. The N-terminus interacts with L11 and the large rRNA to form the base of the stalk. The C-terminus forms an elongated spine to which L12 dimers bind in a sequential fashion forming a multimeric L10(L12)X complex.</text>
</comment>
<protein>
    <recommendedName>
        <fullName evidence="6 7">Large ribosomal subunit protein uL10</fullName>
    </recommendedName>
</protein>
<dbReference type="RefSeq" id="WP_345625486.1">
    <property type="nucleotide sequence ID" value="NZ_BAABJQ010000001.1"/>
</dbReference>
<dbReference type="NCBIfam" id="NF000955">
    <property type="entry name" value="PRK00099.1-1"/>
    <property type="match status" value="1"/>
</dbReference>
<keyword evidence="7" id="KW-0694">RNA-binding</keyword>
<comment type="function">
    <text evidence="1 7">Forms part of the ribosomal stalk, playing a central role in the interaction of the ribosome with GTP-bound translation factors.</text>
</comment>
<comment type="similarity">
    <text evidence="2 7">Belongs to the universal ribosomal protein uL10 family.</text>
</comment>
<organism evidence="9 10">
    <name type="scientific">Rugosimonospora acidiphila</name>
    <dbReference type="NCBI Taxonomy" id="556531"/>
    <lineage>
        <taxon>Bacteria</taxon>
        <taxon>Bacillati</taxon>
        <taxon>Actinomycetota</taxon>
        <taxon>Actinomycetes</taxon>
        <taxon>Micromonosporales</taxon>
        <taxon>Micromonosporaceae</taxon>
        <taxon>Rugosimonospora</taxon>
    </lineage>
</organism>
<dbReference type="InterPro" id="IPR001790">
    <property type="entry name" value="Ribosomal_uL10"/>
</dbReference>
<keyword evidence="4 7" id="KW-0687">Ribonucleoprotein</keyword>
<keyword evidence="10" id="KW-1185">Reference proteome</keyword>
<gene>
    <name evidence="7 9" type="primary">rplJ</name>
    <name evidence="9" type="ORF">GCM10023322_04340</name>
</gene>
<keyword evidence="7" id="KW-0699">rRNA-binding</keyword>
<evidence type="ECO:0000256" key="7">
    <source>
        <dbReference type="HAMAP-Rule" id="MF_00362"/>
    </source>
</evidence>
<dbReference type="InterPro" id="IPR022973">
    <property type="entry name" value="Ribosomal_uL10_bac"/>
</dbReference>
<dbReference type="GO" id="GO:0005840">
    <property type="term" value="C:ribosome"/>
    <property type="evidence" value="ECO:0007669"/>
    <property type="project" value="UniProtKB-KW"/>
</dbReference>
<evidence type="ECO:0000256" key="8">
    <source>
        <dbReference type="SAM" id="MobiDB-lite"/>
    </source>
</evidence>
<evidence type="ECO:0000256" key="6">
    <source>
        <dbReference type="ARBA" id="ARBA00035202"/>
    </source>
</evidence>
<dbReference type="InterPro" id="IPR002363">
    <property type="entry name" value="Ribosomal_uL10_CS_bac"/>
</dbReference>
<dbReference type="HAMAP" id="MF_00362">
    <property type="entry name" value="Ribosomal_uL10"/>
    <property type="match status" value="1"/>
</dbReference>
<dbReference type="PANTHER" id="PTHR11560">
    <property type="entry name" value="39S RIBOSOMAL PROTEIN L10, MITOCHONDRIAL"/>
    <property type="match status" value="1"/>
</dbReference>
<evidence type="ECO:0000313" key="9">
    <source>
        <dbReference type="EMBL" id="GAA5178091.1"/>
    </source>
</evidence>
<dbReference type="SUPFAM" id="SSF160369">
    <property type="entry name" value="Ribosomal protein L10-like"/>
    <property type="match status" value="1"/>
</dbReference>
<dbReference type="PROSITE" id="PS01109">
    <property type="entry name" value="RIBOSOMAL_L10"/>
    <property type="match status" value="1"/>
</dbReference>
<evidence type="ECO:0000256" key="3">
    <source>
        <dbReference type="ARBA" id="ARBA00022980"/>
    </source>
</evidence>
<dbReference type="InterPro" id="IPR043141">
    <property type="entry name" value="Ribosomal_uL10-like_sf"/>
</dbReference>
<dbReference type="Pfam" id="PF00466">
    <property type="entry name" value="Ribosomal_L10"/>
    <property type="match status" value="1"/>
</dbReference>
<keyword evidence="3 7" id="KW-0689">Ribosomal protein</keyword>
<dbReference type="EMBL" id="BAABJQ010000001">
    <property type="protein sequence ID" value="GAA5178091.1"/>
    <property type="molecule type" value="Genomic_DNA"/>
</dbReference>
<comment type="caution">
    <text evidence="9">The sequence shown here is derived from an EMBL/GenBank/DDBJ whole genome shotgun (WGS) entry which is preliminary data.</text>
</comment>
<dbReference type="CDD" id="cd05797">
    <property type="entry name" value="Ribosomal_L10"/>
    <property type="match status" value="1"/>
</dbReference>